<proteinExistence type="predicted"/>
<feature type="non-terminal residue" evidence="1">
    <location>
        <position position="119"/>
    </location>
</feature>
<dbReference type="EMBL" id="CM026426">
    <property type="protein sequence ID" value="KAG0573623.1"/>
    <property type="molecule type" value="Genomic_DNA"/>
</dbReference>
<evidence type="ECO:0000313" key="2">
    <source>
        <dbReference type="Proteomes" id="UP000822688"/>
    </source>
</evidence>
<reference evidence="1" key="1">
    <citation type="submission" date="2020-06" db="EMBL/GenBank/DDBJ databases">
        <title>WGS assembly of Ceratodon purpureus strain R40.</title>
        <authorList>
            <person name="Carey S.B."/>
            <person name="Jenkins J."/>
            <person name="Shu S."/>
            <person name="Lovell J.T."/>
            <person name="Sreedasyam A."/>
            <person name="Maumus F."/>
            <person name="Tiley G.P."/>
            <person name="Fernandez-Pozo N."/>
            <person name="Barry K."/>
            <person name="Chen C."/>
            <person name="Wang M."/>
            <person name="Lipzen A."/>
            <person name="Daum C."/>
            <person name="Saski C.A."/>
            <person name="Payton A.C."/>
            <person name="Mcbreen J.C."/>
            <person name="Conrad R.E."/>
            <person name="Kollar L.M."/>
            <person name="Olsson S."/>
            <person name="Huttunen S."/>
            <person name="Landis J.B."/>
            <person name="Wickett N.J."/>
            <person name="Johnson M.G."/>
            <person name="Rensing S.A."/>
            <person name="Grimwood J."/>
            <person name="Schmutz J."/>
            <person name="Mcdaniel S.F."/>
        </authorList>
    </citation>
    <scope>NUCLEOTIDE SEQUENCE</scope>
    <source>
        <strain evidence="1">R40</strain>
    </source>
</reference>
<organism evidence="1 2">
    <name type="scientific">Ceratodon purpureus</name>
    <name type="common">Fire moss</name>
    <name type="synonym">Dicranum purpureum</name>
    <dbReference type="NCBI Taxonomy" id="3225"/>
    <lineage>
        <taxon>Eukaryota</taxon>
        <taxon>Viridiplantae</taxon>
        <taxon>Streptophyta</taxon>
        <taxon>Embryophyta</taxon>
        <taxon>Bryophyta</taxon>
        <taxon>Bryophytina</taxon>
        <taxon>Bryopsida</taxon>
        <taxon>Dicranidae</taxon>
        <taxon>Pseudoditrichales</taxon>
        <taxon>Ditrichaceae</taxon>
        <taxon>Ceratodon</taxon>
    </lineage>
</organism>
<comment type="caution">
    <text evidence="1">The sequence shown here is derived from an EMBL/GenBank/DDBJ whole genome shotgun (WGS) entry which is preliminary data.</text>
</comment>
<accession>A0A8T0HSU5</accession>
<dbReference type="AlphaFoldDB" id="A0A8T0HSU5"/>
<name>A0A8T0HSU5_CERPU</name>
<sequence>MKIIYKNEAEQDVMPKFLTVLSVYIHLRKTNAHQEVTQLRTSLPMVICPTMIMLISLERSHLLGLLQFLSPYFLLAFFDTLENSTPRPHSVSLSETEILSAAKCSSEPIVLASPIPISL</sequence>
<dbReference type="Proteomes" id="UP000822688">
    <property type="component" value="Chromosome V"/>
</dbReference>
<protein>
    <submittedName>
        <fullName evidence="1">Uncharacterized protein</fullName>
    </submittedName>
</protein>
<evidence type="ECO:0000313" key="1">
    <source>
        <dbReference type="EMBL" id="KAG0573623.1"/>
    </source>
</evidence>
<gene>
    <name evidence="1" type="ORF">KC19_VG194300</name>
</gene>
<keyword evidence="2" id="KW-1185">Reference proteome</keyword>